<dbReference type="EMBL" id="LT853692">
    <property type="protein sequence ID" value="SMQ46164.1"/>
    <property type="molecule type" value="Genomic_DNA"/>
</dbReference>
<protein>
    <recommendedName>
        <fullName evidence="4">25S rRNA (Uridine(2843)-N(3))-methyltransferase</fullName>
    </recommendedName>
</protein>
<organism evidence="2 3">
    <name type="scientific">Zymoseptoria tritici (strain ST99CH_3D7)</name>
    <dbReference type="NCBI Taxonomy" id="1276538"/>
    <lineage>
        <taxon>Eukaryota</taxon>
        <taxon>Fungi</taxon>
        <taxon>Dikarya</taxon>
        <taxon>Ascomycota</taxon>
        <taxon>Pezizomycotina</taxon>
        <taxon>Dothideomycetes</taxon>
        <taxon>Dothideomycetidae</taxon>
        <taxon>Mycosphaerellales</taxon>
        <taxon>Mycosphaerellaceae</taxon>
        <taxon>Zymoseptoria</taxon>
    </lineage>
</organism>
<dbReference type="SUPFAM" id="SSF53335">
    <property type="entry name" value="S-adenosyl-L-methionine-dependent methyltransferases"/>
    <property type="match status" value="1"/>
</dbReference>
<evidence type="ECO:0000256" key="1">
    <source>
        <dbReference type="SAM" id="MobiDB-lite"/>
    </source>
</evidence>
<accession>A0A1X7RFH4</accession>
<dbReference type="Gene3D" id="3.40.50.150">
    <property type="entry name" value="Vaccinia Virus protein VP39"/>
    <property type="match status" value="1"/>
</dbReference>
<sequence length="362" mass="39837">MVRKSKLPSGPKTKPVKPSKTTKGAVVKETPVTPPALPTVSTELQQKSLNVFRDALDPSSEDSNTTLQEVKGHLFNRDFAAAFGKEEYLRVYAGRWSPSRALGYTQILLDVQDLIASGKSDVDDDEEPPFRVLCIGGGAGAELVALATWASLEDTPFPRLQAKFLDIAAWGPVVTALHDAVTNAPPLSQYASAAAKEANEPLLLPDAFKVTFQQQDALEITDNEHCQQFFGSNDLITMMFTLNELYSTSLAKTQQMLARVTASCRPGTILLVVDSPGSYSTVSMNGAEKKYPMQWLLDFTLIGPPKKDLGGAEGSVKWEKLLEDESRWYRLPPGLKYPIELENMRYQIHIYRRLGASAVVET</sequence>
<dbReference type="STRING" id="1276538.A0A1X7RFH4"/>
<dbReference type="Pfam" id="PF11312">
    <property type="entry name" value="Methyltransf_34"/>
    <property type="match status" value="1"/>
</dbReference>
<reference evidence="2 3" key="1">
    <citation type="submission" date="2016-06" db="EMBL/GenBank/DDBJ databases">
        <authorList>
            <person name="Kjaerup R.B."/>
            <person name="Dalgaard T.S."/>
            <person name="Juul-Madsen H.R."/>
        </authorList>
    </citation>
    <scope>NUCLEOTIDE SEQUENCE [LARGE SCALE GENOMIC DNA]</scope>
</reference>
<dbReference type="AlphaFoldDB" id="A0A1X7RFH4"/>
<feature type="region of interest" description="Disordered" evidence="1">
    <location>
        <begin position="1"/>
        <end position="38"/>
    </location>
</feature>
<evidence type="ECO:0000313" key="3">
    <source>
        <dbReference type="Proteomes" id="UP000215127"/>
    </source>
</evidence>
<evidence type="ECO:0000313" key="2">
    <source>
        <dbReference type="EMBL" id="SMQ46164.1"/>
    </source>
</evidence>
<keyword evidence="3" id="KW-1185">Reference proteome</keyword>
<gene>
    <name evidence="2" type="ORF">ZT3D7_G1309</name>
</gene>
<dbReference type="Proteomes" id="UP000215127">
    <property type="component" value="Chromosome 1"/>
</dbReference>
<proteinExistence type="predicted"/>
<dbReference type="InterPro" id="IPR021463">
    <property type="entry name" value="Methyltransf_34"/>
</dbReference>
<name>A0A1X7RFH4_ZYMT9</name>
<dbReference type="InterPro" id="IPR029063">
    <property type="entry name" value="SAM-dependent_MTases_sf"/>
</dbReference>
<feature type="compositionally biased region" description="Low complexity" evidence="1">
    <location>
        <begin position="8"/>
        <end position="24"/>
    </location>
</feature>
<evidence type="ECO:0008006" key="4">
    <source>
        <dbReference type="Google" id="ProtNLM"/>
    </source>
</evidence>